<feature type="domain" description="DUF3846" evidence="1">
    <location>
        <begin position="316"/>
        <end position="417"/>
    </location>
</feature>
<keyword evidence="3" id="KW-1185">Reference proteome</keyword>
<dbReference type="InterPro" id="IPR009899">
    <property type="entry name" value="ArdA"/>
</dbReference>
<organism evidence="2 3">
    <name type="scientific">Ructibacterium gallinarum</name>
    <dbReference type="NCBI Taxonomy" id="2779355"/>
    <lineage>
        <taxon>Bacteria</taxon>
        <taxon>Bacillati</taxon>
        <taxon>Bacillota</taxon>
        <taxon>Clostridia</taxon>
        <taxon>Eubacteriales</taxon>
        <taxon>Oscillospiraceae</taxon>
        <taxon>Ructibacterium</taxon>
    </lineage>
</organism>
<evidence type="ECO:0000313" key="2">
    <source>
        <dbReference type="EMBL" id="MBE5040866.1"/>
    </source>
</evidence>
<evidence type="ECO:0000259" key="1">
    <source>
        <dbReference type="Pfam" id="PF12957"/>
    </source>
</evidence>
<dbReference type="AlphaFoldDB" id="A0A9D5M2D4"/>
<dbReference type="InterPro" id="IPR041895">
    <property type="entry name" value="ArdA_dom1"/>
</dbReference>
<dbReference type="Pfam" id="PF07275">
    <property type="entry name" value="ArdA"/>
    <property type="match status" value="1"/>
</dbReference>
<gene>
    <name evidence="2" type="ORF">INF28_10385</name>
</gene>
<dbReference type="InterPro" id="IPR024559">
    <property type="entry name" value="DUF3846"/>
</dbReference>
<comment type="caution">
    <text evidence="2">The sequence shown here is derived from an EMBL/GenBank/DDBJ whole genome shotgun (WGS) entry which is preliminary data.</text>
</comment>
<reference evidence="2" key="1">
    <citation type="submission" date="2020-10" db="EMBL/GenBank/DDBJ databases">
        <title>ChiBAC.</title>
        <authorList>
            <person name="Zenner C."/>
            <person name="Hitch T.C.A."/>
            <person name="Clavel T."/>
        </authorList>
    </citation>
    <scope>NUCLEOTIDE SEQUENCE</scope>
    <source>
        <strain evidence="2">DSM 107454</strain>
    </source>
</reference>
<dbReference type="EMBL" id="JADCKB010000024">
    <property type="protein sequence ID" value="MBE5040866.1"/>
    <property type="molecule type" value="Genomic_DNA"/>
</dbReference>
<evidence type="ECO:0000313" key="3">
    <source>
        <dbReference type="Proteomes" id="UP000806542"/>
    </source>
</evidence>
<proteinExistence type="predicted"/>
<name>A0A9D5M2D4_9FIRM</name>
<dbReference type="RefSeq" id="WP_226393406.1">
    <property type="nucleotide sequence ID" value="NZ_JADCKB010000024.1"/>
</dbReference>
<accession>A0A9D5M2D4</accession>
<dbReference type="Gene3D" id="3.10.20.480">
    <property type="entry name" value="Antirestriction protein ArdA, domain 1"/>
    <property type="match status" value="1"/>
</dbReference>
<sequence>MDKNSDYIFKAFIVNSAEYDNGNKETSGAWLYFPTTKEEVSSLFKEIGLPNSADSDQYFIDKYKCGNNDLGKFLSMDGDIDELNYLASRISELEDVEMTVFQAVIQTKECQSIKDAINLTYNTECFDIISDMGSWENIGAYIAERNGLGLEVLGALADFIDYATYGRAYANDNGGYFVDDMYLEKNSTKATEKYNGNIENIPLEYLVTENGEHLRRKHLLDIEIEVSQDLAFDIDRYMRSIDEEYSAKYPNDFAQMKYYSDCLIEGKTDELKDILTAIGTHEGDELVDRICEFEQEYVINNEPAKESEEQNMSDKMKVLVVEPMQEPYVKEIDAGLKSLQKEVGGGIQALYPFEEEAAVVCNDEGKINGMELNRALRDDNGRIYDIIAGPFLICGLDGDRFGSLPDELISKFSEQFKQPEMFIQVGRKMLAIPAKPQKPRDLHIENNSGIINLGGGTNTIIHTHTRQTVSSVTMKGPAGGNPR</sequence>
<protein>
    <submittedName>
        <fullName evidence="2">DUF3846 domain-containing protein</fullName>
    </submittedName>
</protein>
<dbReference type="Pfam" id="PF12957">
    <property type="entry name" value="DUF3846"/>
    <property type="match status" value="1"/>
</dbReference>
<dbReference type="Proteomes" id="UP000806542">
    <property type="component" value="Unassembled WGS sequence"/>
</dbReference>